<reference evidence="5" key="1">
    <citation type="submission" date="2025-08" db="UniProtKB">
        <authorList>
            <consortium name="Ensembl"/>
        </authorList>
    </citation>
    <scope>IDENTIFICATION</scope>
</reference>
<dbReference type="Pfam" id="PF08698">
    <property type="entry name" value="Fcf2"/>
    <property type="match status" value="1"/>
</dbReference>
<evidence type="ECO:0000259" key="4">
    <source>
        <dbReference type="Pfam" id="PF08698"/>
    </source>
</evidence>
<evidence type="ECO:0000313" key="6">
    <source>
        <dbReference type="Proteomes" id="UP000261520"/>
    </source>
</evidence>
<dbReference type="GO" id="GO:0005730">
    <property type="term" value="C:nucleolus"/>
    <property type="evidence" value="ECO:0007669"/>
    <property type="project" value="UniProtKB-SubCell"/>
</dbReference>
<dbReference type="AlphaFoldDB" id="A0A3B4BCL7"/>
<evidence type="ECO:0000256" key="1">
    <source>
        <dbReference type="ARBA" id="ARBA00004604"/>
    </source>
</evidence>
<reference evidence="5" key="2">
    <citation type="submission" date="2025-09" db="UniProtKB">
        <authorList>
            <consortium name="Ensembl"/>
        </authorList>
    </citation>
    <scope>IDENTIFICATION</scope>
</reference>
<proteinExistence type="predicted"/>
<keyword evidence="6" id="KW-1185">Reference proteome</keyword>
<dbReference type="InterPro" id="IPR039883">
    <property type="entry name" value="Fcf2/DNTTIP2"/>
</dbReference>
<dbReference type="InterPro" id="IPR014810">
    <property type="entry name" value="Fcf2_C"/>
</dbReference>
<dbReference type="PANTHER" id="PTHR21686:SF12">
    <property type="entry name" value="DEOXYNUCLEOTIDYLTRANSFERASE TERMINAL-INTERACTING PROTEIN 2"/>
    <property type="match status" value="1"/>
</dbReference>
<dbReference type="Proteomes" id="UP000261520">
    <property type="component" value="Unplaced"/>
</dbReference>
<dbReference type="GO" id="GO:0006396">
    <property type="term" value="P:RNA processing"/>
    <property type="evidence" value="ECO:0007669"/>
    <property type="project" value="TreeGrafter"/>
</dbReference>
<comment type="subcellular location">
    <subcellularLocation>
        <location evidence="1">Nucleus</location>
        <location evidence="1">Nucleolus</location>
    </subcellularLocation>
</comment>
<dbReference type="PANTHER" id="PTHR21686">
    <property type="entry name" value="DEOXYNUCLEOTIDYLTRANSFERASE TERMINAL-INTERACTING PROTEIN 2"/>
    <property type="match status" value="1"/>
</dbReference>
<accession>A0A3B4BCL7</accession>
<name>A0A3B4BCL7_9GOBI</name>
<dbReference type="Ensembl" id="ENSPMGT00000029299.1">
    <property type="protein sequence ID" value="ENSPMGP00000027502.1"/>
    <property type="gene ID" value="ENSPMGG00000022195.1"/>
</dbReference>
<organism evidence="5 6">
    <name type="scientific">Periophthalmus magnuspinnatus</name>
    <dbReference type="NCBI Taxonomy" id="409849"/>
    <lineage>
        <taxon>Eukaryota</taxon>
        <taxon>Metazoa</taxon>
        <taxon>Chordata</taxon>
        <taxon>Craniata</taxon>
        <taxon>Vertebrata</taxon>
        <taxon>Euteleostomi</taxon>
        <taxon>Actinopterygii</taxon>
        <taxon>Neopterygii</taxon>
        <taxon>Teleostei</taxon>
        <taxon>Neoteleostei</taxon>
        <taxon>Acanthomorphata</taxon>
        <taxon>Gobiaria</taxon>
        <taxon>Gobiiformes</taxon>
        <taxon>Gobioidei</taxon>
        <taxon>Gobiidae</taxon>
        <taxon>Oxudercinae</taxon>
        <taxon>Periophthalmus</taxon>
    </lineage>
</organism>
<dbReference type="GO" id="GO:0003723">
    <property type="term" value="F:RNA binding"/>
    <property type="evidence" value="ECO:0007669"/>
    <property type="project" value="TreeGrafter"/>
</dbReference>
<evidence type="ECO:0000313" key="5">
    <source>
        <dbReference type="Ensembl" id="ENSPMGP00000027502.1"/>
    </source>
</evidence>
<evidence type="ECO:0000256" key="3">
    <source>
        <dbReference type="SAM" id="MobiDB-lite"/>
    </source>
</evidence>
<feature type="region of interest" description="Disordered" evidence="3">
    <location>
        <begin position="28"/>
        <end position="47"/>
    </location>
</feature>
<protein>
    <recommendedName>
        <fullName evidence="4">Fcf2 pre-rRNA processing C-terminal domain-containing protein</fullName>
    </recommendedName>
</protein>
<feature type="domain" description="Fcf2 pre-rRNA processing C-terminal" evidence="4">
    <location>
        <begin position="85"/>
        <end position="178"/>
    </location>
</feature>
<evidence type="ECO:0000256" key="2">
    <source>
        <dbReference type="ARBA" id="ARBA00023242"/>
    </source>
</evidence>
<dbReference type="STRING" id="409849.ENSPMGP00000027502"/>
<keyword evidence="2" id="KW-0539">Nucleus</keyword>
<sequence length="204" mass="23584">MEGKVLSSRIDPGIRMKELGGLYISFDGSKSKPVSSSQQKPKEKKIQDEVMKKSVIGPDFEKKEAVPPYKESKQALKLKRRAERAKTTGDAWFNMKAPEITPELKGDLQLLKMRGSIDPKRFYKKNDRDGFPKYFQMGTVVNNPVDFYHSRITKKDRKRTMVEELLADADFRQKNKKKFQAIMAEKAAKATGRRHKMKSKFHKK</sequence>